<sequence>MKYQGIIKCLVEVENNTLITRETDFKVFNETYNYDAAVFTPIERKQGTPVSFRCETYDVLGETPEMAEWSLNGRPIERTENIKISRSIDYGIGHSDLIIAIAEAENEGLYTCIISNEQHERIQQLLLQVDVTTNETITNLKVSTDHKTSCIQLEFDLPPSTDLSWAHFTPFFVVVHERNSTESLNSFPLMAKCNKQLHCKMEICQVSGILEEATEYIFRVSMVLSGSGTVITPLSKPAIATTW</sequence>
<dbReference type="AlphaFoldDB" id="A0A914YNN6"/>
<dbReference type="InterPro" id="IPR007110">
    <property type="entry name" value="Ig-like_dom"/>
</dbReference>
<dbReference type="Gene3D" id="2.60.40.10">
    <property type="entry name" value="Immunoglobulins"/>
    <property type="match status" value="1"/>
</dbReference>
<dbReference type="SUPFAM" id="SSF48726">
    <property type="entry name" value="Immunoglobulin"/>
    <property type="match status" value="1"/>
</dbReference>
<dbReference type="InterPro" id="IPR013098">
    <property type="entry name" value="Ig_I-set"/>
</dbReference>
<name>A0A914YNN6_9BILA</name>
<proteinExistence type="predicted"/>
<dbReference type="Proteomes" id="UP000887577">
    <property type="component" value="Unplaced"/>
</dbReference>
<feature type="domain" description="Ig-like" evidence="1">
    <location>
        <begin position="46"/>
        <end position="123"/>
    </location>
</feature>
<accession>A0A914YNN6</accession>
<protein>
    <submittedName>
        <fullName evidence="3">Ig-like domain-containing protein</fullName>
    </submittedName>
</protein>
<dbReference type="WBParaSite" id="PSU_v2.g18963.t1">
    <property type="protein sequence ID" value="PSU_v2.g18963.t1"/>
    <property type="gene ID" value="PSU_v2.g18963"/>
</dbReference>
<evidence type="ECO:0000313" key="2">
    <source>
        <dbReference type="Proteomes" id="UP000887577"/>
    </source>
</evidence>
<dbReference type="Pfam" id="PF07679">
    <property type="entry name" value="I-set"/>
    <property type="match status" value="1"/>
</dbReference>
<reference evidence="3" key="1">
    <citation type="submission" date="2022-11" db="UniProtKB">
        <authorList>
            <consortium name="WormBaseParasite"/>
        </authorList>
    </citation>
    <scope>IDENTIFICATION</scope>
</reference>
<dbReference type="InterPro" id="IPR036179">
    <property type="entry name" value="Ig-like_dom_sf"/>
</dbReference>
<dbReference type="InterPro" id="IPR013783">
    <property type="entry name" value="Ig-like_fold"/>
</dbReference>
<organism evidence="2 3">
    <name type="scientific">Panagrolaimus superbus</name>
    <dbReference type="NCBI Taxonomy" id="310955"/>
    <lineage>
        <taxon>Eukaryota</taxon>
        <taxon>Metazoa</taxon>
        <taxon>Ecdysozoa</taxon>
        <taxon>Nematoda</taxon>
        <taxon>Chromadorea</taxon>
        <taxon>Rhabditida</taxon>
        <taxon>Tylenchina</taxon>
        <taxon>Panagrolaimomorpha</taxon>
        <taxon>Panagrolaimoidea</taxon>
        <taxon>Panagrolaimidae</taxon>
        <taxon>Panagrolaimus</taxon>
    </lineage>
</organism>
<dbReference type="PROSITE" id="PS50835">
    <property type="entry name" value="IG_LIKE"/>
    <property type="match status" value="1"/>
</dbReference>
<evidence type="ECO:0000313" key="3">
    <source>
        <dbReference type="WBParaSite" id="PSU_v2.g18963.t1"/>
    </source>
</evidence>
<keyword evidence="2" id="KW-1185">Reference proteome</keyword>
<evidence type="ECO:0000259" key="1">
    <source>
        <dbReference type="PROSITE" id="PS50835"/>
    </source>
</evidence>